<evidence type="ECO:0000313" key="2">
    <source>
        <dbReference type="EMBL" id="RDI69601.1"/>
    </source>
</evidence>
<dbReference type="InterPro" id="IPR058410">
    <property type="entry name" value="DUF8097"/>
</dbReference>
<dbReference type="Proteomes" id="UP000199289">
    <property type="component" value="Unassembled WGS sequence"/>
</dbReference>
<name>A0A1H1GGI4_9EURY</name>
<dbReference type="AlphaFoldDB" id="A0A1H1GGI4"/>
<accession>A0A1H1GGI4</accession>
<protein>
    <recommendedName>
        <fullName evidence="1">DUF8097 domain-containing protein</fullName>
    </recommendedName>
</protein>
<reference evidence="4" key="1">
    <citation type="submission" date="2016-10" db="EMBL/GenBank/DDBJ databases">
        <authorList>
            <person name="Varghese N."/>
            <person name="Submissions S."/>
        </authorList>
    </citation>
    <scope>NUCLEOTIDE SEQUENCE [LARGE SCALE GENOMIC DNA]</scope>
    <source>
        <strain evidence="4">CGMCC 1.12397</strain>
    </source>
</reference>
<evidence type="ECO:0000259" key="1">
    <source>
        <dbReference type="Pfam" id="PF26397"/>
    </source>
</evidence>
<dbReference type="OrthoDB" id="209828at2157"/>
<dbReference type="EMBL" id="FNKQ01000006">
    <property type="protein sequence ID" value="SDR12422.1"/>
    <property type="molecule type" value="Genomic_DNA"/>
</dbReference>
<dbReference type="RefSeq" id="WP_092539150.1">
    <property type="nucleotide sequence ID" value="NZ_FNKQ01000006.1"/>
</dbReference>
<evidence type="ECO:0000313" key="3">
    <source>
        <dbReference type="EMBL" id="SDR12422.1"/>
    </source>
</evidence>
<keyword evidence="5" id="KW-1185">Reference proteome</keyword>
<dbReference type="Pfam" id="PF26397">
    <property type="entry name" value="DUF8097"/>
    <property type="match status" value="1"/>
</dbReference>
<evidence type="ECO:0000313" key="5">
    <source>
        <dbReference type="Proteomes" id="UP000255421"/>
    </source>
</evidence>
<reference evidence="2 5" key="3">
    <citation type="submission" date="2018-07" db="EMBL/GenBank/DDBJ databases">
        <title>Genome sequence of extremly halophilic archaeon Halopelagius longus strain BC12-B1.</title>
        <authorList>
            <person name="Zhang X."/>
        </authorList>
    </citation>
    <scope>NUCLEOTIDE SEQUENCE [LARGE SCALE GENOMIC DNA]</scope>
    <source>
        <strain evidence="2 5">BC12-B1</strain>
    </source>
</reference>
<organism evidence="3 4">
    <name type="scientific">Halopelagius longus</name>
    <dbReference type="NCBI Taxonomy" id="1236180"/>
    <lineage>
        <taxon>Archaea</taxon>
        <taxon>Methanobacteriati</taxon>
        <taxon>Methanobacteriota</taxon>
        <taxon>Stenosarchaea group</taxon>
        <taxon>Halobacteria</taxon>
        <taxon>Halobacteriales</taxon>
        <taxon>Haloferacaceae</taxon>
    </lineage>
</organism>
<gene>
    <name evidence="2" type="ORF">DWB78_17655</name>
    <name evidence="3" type="ORF">SAMN05216278_3663</name>
</gene>
<proteinExistence type="predicted"/>
<dbReference type="Proteomes" id="UP000255421">
    <property type="component" value="Unassembled WGS sequence"/>
</dbReference>
<dbReference type="EMBL" id="QQST01000004">
    <property type="protein sequence ID" value="RDI69601.1"/>
    <property type="molecule type" value="Genomic_DNA"/>
</dbReference>
<feature type="domain" description="DUF8097" evidence="1">
    <location>
        <begin position="2"/>
        <end position="60"/>
    </location>
</feature>
<sequence length="62" mass="7228">MRLRTNYWRRSYTFVGGVLLFLKWLDSLTEAERESLSLGTAVGGVLYRLWYGVLYPLPNSIE</sequence>
<evidence type="ECO:0000313" key="4">
    <source>
        <dbReference type="Proteomes" id="UP000199289"/>
    </source>
</evidence>
<reference evidence="3" key="2">
    <citation type="submission" date="2016-10" db="EMBL/GenBank/DDBJ databases">
        <authorList>
            <person name="de Groot N.N."/>
        </authorList>
    </citation>
    <scope>NUCLEOTIDE SEQUENCE [LARGE SCALE GENOMIC DNA]</scope>
    <source>
        <strain evidence="3">CGMCC 1.12397</strain>
    </source>
</reference>